<dbReference type="KEGG" id="ffu:CLAFUR5_06538"/>
<reference evidence="1" key="2">
    <citation type="journal article" date="2022" name="Microb. Genom.">
        <title>A chromosome-scale genome assembly of the tomato pathogen Cladosporium fulvum reveals a compartmentalized genome architecture and the presence of a dispensable chromosome.</title>
        <authorList>
            <person name="Zaccaron A.Z."/>
            <person name="Chen L.H."/>
            <person name="Samaras A."/>
            <person name="Stergiopoulos I."/>
        </authorList>
    </citation>
    <scope>NUCLEOTIDE SEQUENCE</scope>
    <source>
        <strain evidence="1">Race5_Kim</strain>
    </source>
</reference>
<accession>A0A9Q8P968</accession>
<dbReference type="GeneID" id="71986416"/>
<dbReference type="RefSeq" id="XP_047762320.1">
    <property type="nucleotide sequence ID" value="XM_047905686.1"/>
</dbReference>
<protein>
    <submittedName>
        <fullName evidence="1">Uncharacterized protein</fullName>
    </submittedName>
</protein>
<dbReference type="Proteomes" id="UP000756132">
    <property type="component" value="Chromosome 5"/>
</dbReference>
<dbReference type="AlphaFoldDB" id="A0A9Q8P968"/>
<reference evidence="1" key="1">
    <citation type="submission" date="2021-12" db="EMBL/GenBank/DDBJ databases">
        <authorList>
            <person name="Zaccaron A."/>
            <person name="Stergiopoulos I."/>
        </authorList>
    </citation>
    <scope>NUCLEOTIDE SEQUENCE</scope>
    <source>
        <strain evidence="1">Race5_Kim</strain>
    </source>
</reference>
<proteinExistence type="predicted"/>
<evidence type="ECO:0000313" key="2">
    <source>
        <dbReference type="Proteomes" id="UP000756132"/>
    </source>
</evidence>
<organism evidence="1 2">
    <name type="scientific">Passalora fulva</name>
    <name type="common">Tomato leaf mold</name>
    <name type="synonym">Cladosporium fulvum</name>
    <dbReference type="NCBI Taxonomy" id="5499"/>
    <lineage>
        <taxon>Eukaryota</taxon>
        <taxon>Fungi</taxon>
        <taxon>Dikarya</taxon>
        <taxon>Ascomycota</taxon>
        <taxon>Pezizomycotina</taxon>
        <taxon>Dothideomycetes</taxon>
        <taxon>Dothideomycetidae</taxon>
        <taxon>Mycosphaerellales</taxon>
        <taxon>Mycosphaerellaceae</taxon>
        <taxon>Fulvia</taxon>
    </lineage>
</organism>
<evidence type="ECO:0000313" key="1">
    <source>
        <dbReference type="EMBL" id="UJO17954.1"/>
    </source>
</evidence>
<name>A0A9Q8P968_PASFU</name>
<gene>
    <name evidence="1" type="ORF">CLAFUR5_06538</name>
</gene>
<dbReference type="EMBL" id="CP090167">
    <property type="protein sequence ID" value="UJO17954.1"/>
    <property type="molecule type" value="Genomic_DNA"/>
</dbReference>
<keyword evidence="2" id="KW-1185">Reference proteome</keyword>
<sequence length="64" mass="7096">MSNTGKEFNTAEVNEIQITSDCRLGQFIVAGASPLSQQHLTQTESDHNIDLFVPARIQLSHLKD</sequence>